<name>A0AA86PPB0_9EUKA</name>
<dbReference type="EMBL" id="CAXDID020000147">
    <property type="protein sequence ID" value="CAL6040893.1"/>
    <property type="molecule type" value="Genomic_DNA"/>
</dbReference>
<reference evidence="3 4" key="2">
    <citation type="submission" date="2024-07" db="EMBL/GenBank/DDBJ databases">
        <authorList>
            <person name="Akdeniz Z."/>
        </authorList>
    </citation>
    <scope>NUCLEOTIDE SEQUENCE [LARGE SCALE GENOMIC DNA]</scope>
</reference>
<evidence type="ECO:0000313" key="2">
    <source>
        <dbReference type="EMBL" id="CAI9943216.1"/>
    </source>
</evidence>
<dbReference type="EMBL" id="CATOUU010000714">
    <property type="protein sequence ID" value="CAI9943216.1"/>
    <property type="molecule type" value="Genomic_DNA"/>
</dbReference>
<proteinExistence type="predicted"/>
<dbReference type="AlphaFoldDB" id="A0AA86PPB0"/>
<evidence type="ECO:0000256" key="1">
    <source>
        <dbReference type="SAM" id="Coils"/>
    </source>
</evidence>
<evidence type="ECO:0000313" key="3">
    <source>
        <dbReference type="EMBL" id="CAL6040893.1"/>
    </source>
</evidence>
<evidence type="ECO:0000313" key="4">
    <source>
        <dbReference type="Proteomes" id="UP001642409"/>
    </source>
</evidence>
<organism evidence="2">
    <name type="scientific">Hexamita inflata</name>
    <dbReference type="NCBI Taxonomy" id="28002"/>
    <lineage>
        <taxon>Eukaryota</taxon>
        <taxon>Metamonada</taxon>
        <taxon>Diplomonadida</taxon>
        <taxon>Hexamitidae</taxon>
        <taxon>Hexamitinae</taxon>
        <taxon>Hexamita</taxon>
    </lineage>
</organism>
<sequence length="313" mass="36359">MSKLIQSSQLSSINQIRRDFESIHSTQKPSPIKELCKLCNVGSQQSYSPIQVLKLINFTQELQLKQQEQQVQYMIEAEKLKLDKQIEFYEKQLENLEIQKVPAIKFSQSVQQRNNITQPDVLFLYQILNKYVTIIQDLKAKLQHQCNNPIILQQSAYYNFEIFARARLPTQSKATQLPAKLIELLSDQTQLHKFAQNKTLPSSLQQQTLLRVIPPPNFYPNFDQLKIQLSQQTQIIEQINKDLENQTIKMQKQRETANNLKAHLYSVIQELICNEYNFLRLFEKIKGGRGSASPMLMSQSADVDQLGMFLGEQ</sequence>
<protein>
    <submittedName>
        <fullName evidence="3">Hypothetical_protein</fullName>
    </submittedName>
</protein>
<reference evidence="2" key="1">
    <citation type="submission" date="2023-06" db="EMBL/GenBank/DDBJ databases">
        <authorList>
            <person name="Kurt Z."/>
        </authorList>
    </citation>
    <scope>NUCLEOTIDE SEQUENCE</scope>
</reference>
<comment type="caution">
    <text evidence="2">The sequence shown here is derived from an EMBL/GenBank/DDBJ whole genome shotgun (WGS) entry which is preliminary data.</text>
</comment>
<dbReference type="Proteomes" id="UP001642409">
    <property type="component" value="Unassembled WGS sequence"/>
</dbReference>
<keyword evidence="4" id="KW-1185">Reference proteome</keyword>
<keyword evidence="1" id="KW-0175">Coiled coil</keyword>
<accession>A0AA86PPB0</accession>
<gene>
    <name evidence="2" type="ORF">HINF_LOCUS30861</name>
    <name evidence="3" type="ORF">HINF_LOCUS38554</name>
</gene>
<feature type="coiled-coil region" evidence="1">
    <location>
        <begin position="222"/>
        <end position="263"/>
    </location>
</feature>